<dbReference type="GeneID" id="37203193"/>
<dbReference type="EMBL" id="KZ824279">
    <property type="protein sequence ID" value="RAL13408.1"/>
    <property type="molecule type" value="Genomic_DNA"/>
</dbReference>
<dbReference type="Proteomes" id="UP000248961">
    <property type="component" value="Unassembled WGS sequence"/>
</dbReference>
<keyword evidence="3" id="KW-1185">Reference proteome</keyword>
<feature type="chain" id="PRO_5017266019" evidence="1">
    <location>
        <begin position="21"/>
        <end position="148"/>
    </location>
</feature>
<sequence>MKHMLAYLAVLAALASSTSAAAKPAQKASLTRTNRECNGQPNEPPKTETFGFVNLVRTGSDKLVANVVLQGGTPNAQFNVRLIQIKYGQAVDCGKCTEEGGTLATDSSGNGNLNIQDAVNSGATSAWVALNDKTQCSNFYTIGPLSIV</sequence>
<organism evidence="2 3">
    <name type="scientific">Aspergillus homomorphus (strain CBS 101889)</name>
    <dbReference type="NCBI Taxonomy" id="1450537"/>
    <lineage>
        <taxon>Eukaryota</taxon>
        <taxon>Fungi</taxon>
        <taxon>Dikarya</taxon>
        <taxon>Ascomycota</taxon>
        <taxon>Pezizomycotina</taxon>
        <taxon>Eurotiomycetes</taxon>
        <taxon>Eurotiomycetidae</taxon>
        <taxon>Eurotiales</taxon>
        <taxon>Aspergillaceae</taxon>
        <taxon>Aspergillus</taxon>
        <taxon>Aspergillus subgen. Circumdati</taxon>
    </lineage>
</organism>
<dbReference type="RefSeq" id="XP_025552562.1">
    <property type="nucleotide sequence ID" value="XM_025698904.1"/>
</dbReference>
<name>A0A395I2J9_ASPHC</name>
<dbReference type="OrthoDB" id="4457938at2759"/>
<reference evidence="2 3" key="1">
    <citation type="submission" date="2018-02" db="EMBL/GenBank/DDBJ databases">
        <title>The genomes of Aspergillus section Nigri reveals drivers in fungal speciation.</title>
        <authorList>
            <consortium name="DOE Joint Genome Institute"/>
            <person name="Vesth T.C."/>
            <person name="Nybo J."/>
            <person name="Theobald S."/>
            <person name="Brandl J."/>
            <person name="Frisvad J.C."/>
            <person name="Nielsen K.F."/>
            <person name="Lyhne E.K."/>
            <person name="Kogle M.E."/>
            <person name="Kuo A."/>
            <person name="Riley R."/>
            <person name="Clum A."/>
            <person name="Nolan M."/>
            <person name="Lipzen A."/>
            <person name="Salamov A."/>
            <person name="Henrissat B."/>
            <person name="Wiebenga A."/>
            <person name="De vries R.P."/>
            <person name="Grigoriev I.V."/>
            <person name="Mortensen U.H."/>
            <person name="Andersen M.R."/>
            <person name="Baker S.E."/>
        </authorList>
    </citation>
    <scope>NUCLEOTIDE SEQUENCE [LARGE SCALE GENOMIC DNA]</scope>
    <source>
        <strain evidence="2 3">CBS 101889</strain>
    </source>
</reference>
<feature type="non-terminal residue" evidence="2">
    <location>
        <position position="1"/>
    </location>
</feature>
<keyword evidence="1" id="KW-0732">Signal</keyword>
<proteinExistence type="predicted"/>
<gene>
    <name evidence="2" type="ORF">BO97DRAFT_450089</name>
</gene>
<evidence type="ECO:0000256" key="1">
    <source>
        <dbReference type="SAM" id="SignalP"/>
    </source>
</evidence>
<dbReference type="AlphaFoldDB" id="A0A395I2J9"/>
<dbReference type="VEuPathDB" id="FungiDB:BO97DRAFT_450089"/>
<feature type="signal peptide" evidence="1">
    <location>
        <begin position="1"/>
        <end position="20"/>
    </location>
</feature>
<accession>A0A395I2J9</accession>
<evidence type="ECO:0000313" key="2">
    <source>
        <dbReference type="EMBL" id="RAL13408.1"/>
    </source>
</evidence>
<protein>
    <submittedName>
        <fullName evidence="2">Uncharacterized protein</fullName>
    </submittedName>
</protein>
<evidence type="ECO:0000313" key="3">
    <source>
        <dbReference type="Proteomes" id="UP000248961"/>
    </source>
</evidence>